<dbReference type="SMART" id="SM00448">
    <property type="entry name" value="REC"/>
    <property type="match status" value="1"/>
</dbReference>
<evidence type="ECO:0000256" key="1">
    <source>
        <dbReference type="ARBA" id="ARBA00022553"/>
    </source>
</evidence>
<dbReference type="InterPro" id="IPR051015">
    <property type="entry name" value="EvgA-like"/>
</dbReference>
<dbReference type="InterPro" id="IPR001789">
    <property type="entry name" value="Sig_transdc_resp-reg_receiver"/>
</dbReference>
<evidence type="ECO:0000256" key="2">
    <source>
        <dbReference type="ARBA" id="ARBA00023125"/>
    </source>
</evidence>
<feature type="modified residue" description="4-aspartylphosphate" evidence="3">
    <location>
        <position position="59"/>
    </location>
</feature>
<dbReference type="GO" id="GO:0006355">
    <property type="term" value="P:regulation of DNA-templated transcription"/>
    <property type="evidence" value="ECO:0007669"/>
    <property type="project" value="InterPro"/>
</dbReference>
<reference evidence="6 7" key="1">
    <citation type="submission" date="2017-01" db="EMBL/GenBank/DDBJ databases">
        <authorList>
            <person name="Mah S.A."/>
            <person name="Swanson W.J."/>
            <person name="Moy G.W."/>
            <person name="Vacquier V.D."/>
        </authorList>
    </citation>
    <scope>NUCLEOTIDE SEQUENCE [LARGE SCALE GENOMIC DNA]</scope>
    <source>
        <strain evidence="6 7">DSM 29590</strain>
    </source>
</reference>
<keyword evidence="7" id="KW-1185">Reference proteome</keyword>
<proteinExistence type="predicted"/>
<dbReference type="InterPro" id="IPR016032">
    <property type="entry name" value="Sig_transdc_resp-reg_C-effctor"/>
</dbReference>
<evidence type="ECO:0000313" key="7">
    <source>
        <dbReference type="Proteomes" id="UP000186019"/>
    </source>
</evidence>
<dbReference type="Gene3D" id="3.40.50.2300">
    <property type="match status" value="1"/>
</dbReference>
<dbReference type="STRING" id="573024.SAMN05216208_3356"/>
<dbReference type="PROSITE" id="PS50110">
    <property type="entry name" value="RESPONSE_REGULATORY"/>
    <property type="match status" value="1"/>
</dbReference>
<dbReference type="AlphaFoldDB" id="A0A1N7HLM7"/>
<evidence type="ECO:0000313" key="6">
    <source>
        <dbReference type="EMBL" id="SIS25784.1"/>
    </source>
</evidence>
<dbReference type="PRINTS" id="PR00038">
    <property type="entry name" value="HTHLUXR"/>
</dbReference>
<dbReference type="Pfam" id="PF00196">
    <property type="entry name" value="GerE"/>
    <property type="match status" value="1"/>
</dbReference>
<dbReference type="CDD" id="cd06170">
    <property type="entry name" value="LuxR_C_like"/>
    <property type="match status" value="1"/>
</dbReference>
<feature type="domain" description="Response regulatory" evidence="5">
    <location>
        <begin position="8"/>
        <end position="123"/>
    </location>
</feature>
<keyword evidence="1 3" id="KW-0597">Phosphoprotein</keyword>
<organism evidence="6 7">
    <name type="scientific">Roseovarius nanhaiticus</name>
    <dbReference type="NCBI Taxonomy" id="573024"/>
    <lineage>
        <taxon>Bacteria</taxon>
        <taxon>Pseudomonadati</taxon>
        <taxon>Pseudomonadota</taxon>
        <taxon>Alphaproteobacteria</taxon>
        <taxon>Rhodobacterales</taxon>
        <taxon>Roseobacteraceae</taxon>
        <taxon>Roseovarius</taxon>
    </lineage>
</organism>
<dbReference type="GO" id="GO:0000160">
    <property type="term" value="P:phosphorelay signal transduction system"/>
    <property type="evidence" value="ECO:0007669"/>
    <property type="project" value="InterPro"/>
</dbReference>
<dbReference type="Proteomes" id="UP000186019">
    <property type="component" value="Unassembled WGS sequence"/>
</dbReference>
<evidence type="ECO:0000259" key="4">
    <source>
        <dbReference type="PROSITE" id="PS50043"/>
    </source>
</evidence>
<dbReference type="SUPFAM" id="SSF52172">
    <property type="entry name" value="CheY-like"/>
    <property type="match status" value="1"/>
</dbReference>
<dbReference type="CDD" id="cd17535">
    <property type="entry name" value="REC_NarL-like"/>
    <property type="match status" value="1"/>
</dbReference>
<dbReference type="InterPro" id="IPR000792">
    <property type="entry name" value="Tscrpt_reg_LuxR_C"/>
</dbReference>
<feature type="domain" description="HTH luxR-type" evidence="4">
    <location>
        <begin position="148"/>
        <end position="213"/>
    </location>
</feature>
<accession>A0A1N7HLM7</accession>
<gene>
    <name evidence="6" type="ORF">SAMN05421666_3380</name>
</gene>
<dbReference type="OrthoDB" id="3679796at2"/>
<protein>
    <submittedName>
        <fullName evidence="6">Two component transcriptional regulator, LuxR family</fullName>
    </submittedName>
</protein>
<name>A0A1N7HLM7_9RHOB</name>
<dbReference type="SMART" id="SM00421">
    <property type="entry name" value="HTH_LUXR"/>
    <property type="match status" value="1"/>
</dbReference>
<evidence type="ECO:0000259" key="5">
    <source>
        <dbReference type="PROSITE" id="PS50110"/>
    </source>
</evidence>
<dbReference type="GO" id="GO:0003677">
    <property type="term" value="F:DNA binding"/>
    <property type="evidence" value="ECO:0007669"/>
    <property type="project" value="UniProtKB-KW"/>
</dbReference>
<evidence type="ECO:0000256" key="3">
    <source>
        <dbReference type="PROSITE-ProRule" id="PRU00169"/>
    </source>
</evidence>
<dbReference type="InterPro" id="IPR058245">
    <property type="entry name" value="NreC/VraR/RcsB-like_REC"/>
</dbReference>
<dbReference type="PANTHER" id="PTHR45566">
    <property type="entry name" value="HTH-TYPE TRANSCRIPTIONAL REGULATOR YHJB-RELATED"/>
    <property type="match status" value="1"/>
</dbReference>
<dbReference type="SUPFAM" id="SSF46894">
    <property type="entry name" value="C-terminal effector domain of the bipartite response regulators"/>
    <property type="match status" value="1"/>
</dbReference>
<dbReference type="PROSITE" id="PS50043">
    <property type="entry name" value="HTH_LUXR_2"/>
    <property type="match status" value="1"/>
</dbReference>
<dbReference type="InterPro" id="IPR011006">
    <property type="entry name" value="CheY-like_superfamily"/>
</dbReference>
<dbReference type="Pfam" id="PF00072">
    <property type="entry name" value="Response_reg"/>
    <property type="match status" value="1"/>
</dbReference>
<dbReference type="EMBL" id="FTNV01000004">
    <property type="protein sequence ID" value="SIS25784.1"/>
    <property type="molecule type" value="Genomic_DNA"/>
</dbReference>
<dbReference type="PANTHER" id="PTHR45566:SF2">
    <property type="entry name" value="NARL SUBFAMILY"/>
    <property type="match status" value="1"/>
</dbReference>
<keyword evidence="2" id="KW-0238">DNA-binding</keyword>
<sequence>MECVKPVKIAFVDDHPVLLSGICQLFSSNDEFQVVSVGSCANDVVDIARSMKPDIMVIDLNMPGRVLEAITTVVNDHKTTRLVAFTASGNIDTAIATLEAGVLGYVLKGSTLDELTDAIRQVHKGETYMSPRVAANVVAGLQVNARARTVPAVRFSSREEDVLRFLLQGCTNKEIALSLSLSEKTVKHYMTVLMQKLDVRNRVEVVLAAQELASSGGLTGAGTNVQRH</sequence>